<dbReference type="SUPFAM" id="SSF49344">
    <property type="entry name" value="CBD9-like"/>
    <property type="match status" value="1"/>
</dbReference>
<proteinExistence type="predicted"/>
<dbReference type="Pfam" id="PF06452">
    <property type="entry name" value="CBM9_1"/>
    <property type="match status" value="1"/>
</dbReference>
<keyword evidence="1" id="KW-0732">Signal</keyword>
<evidence type="ECO:0000259" key="2">
    <source>
        <dbReference type="Pfam" id="PF06452"/>
    </source>
</evidence>
<sequence>MKRILPAAILQFLCLFCLITTSLPAVGQAAKNSQAAAPRKELTAQRVTTAPKIDGVLDEPEWQQAQIATDFIQNRPNPGPKERFPTQVKIMYDDEAIYVGAVMQDAAPDSIFKSLSQRDDLGNADWFGVFLDTYKDEINGYGFFITPAGVQLDARYSATGEDFSWNAVWESSTSIQGNKWVAEFKIPYSAIRFSARPEQLWGLNFMRNRQATRQGYFWNHVDPAKDGFVNQWGLLYGIKNITPPVRLSFAPYVSANAERFPSGTQEGGKEQYKNDVNFSGGMDLKYGISDAFTLDMTLVPDFSQVPSDNQILNLSPFEIQYNENRPFFLEGTELFNKGNFFYSRRIGGRPVNFGKAGDDLPEHVIVAENPVETRMINGTKISGRTRSGLGIGVFNAVVGRSYATLRDTISGAEYERETQPLTNYNVTVLDQSLKNNSYITFVNTNVMRQGSTYDANLTGLLLRLNTKGNKFAFDGKAALSQRYHTDDTELGYMYSLGVGKTSGNFTYSYRHSVESDTYNPNDLGILFSNNSIEENVEFQYNIYQPFWKLLNLYTNVGAIYARRYEPGTFQNFVIYSNINGTFKGFLGAGLYANLEPVKTYDFFEPRVKGWYYEYPVNYSVGGYISSNYSKKFALDVSMDYRWFDEHNRHNFGYGISPRYRPNDKLLLVYRFNKGYRNNDIGYADNLDGKKGLYDPVKIEGDSIIFGLRKVDDVSNSLQMQYVFNNKMSLSLVVRHNWSKVYHSNYYNLLPDGGLIQSNYVPEHYEKKPDRNFNSFNLDMEYSWWFAPGSELAIVWKDAFLEESSIIKPRYFDNVNHTFKSPQSNMLSVKVLYYIDYLTLKNRFGKRKV</sequence>
<reference evidence="4 5" key="1">
    <citation type="submission" date="2020-02" db="EMBL/GenBank/DDBJ databases">
        <authorList>
            <person name="Kim M.K."/>
        </authorList>
    </citation>
    <scope>NUCLEOTIDE SEQUENCE [LARGE SCALE GENOMIC DNA]</scope>
    <source>
        <strain evidence="4 5">BT327</strain>
    </source>
</reference>
<dbReference type="InterPro" id="IPR010502">
    <property type="entry name" value="Carb-bd_dom_fam9"/>
</dbReference>
<dbReference type="InterPro" id="IPR045670">
    <property type="entry name" value="DUF5916"/>
</dbReference>
<comment type="caution">
    <text evidence="4">The sequence shown here is derived from an EMBL/GenBank/DDBJ whole genome shotgun (WGS) entry which is preliminary data.</text>
</comment>
<dbReference type="GO" id="GO:0030246">
    <property type="term" value="F:carbohydrate binding"/>
    <property type="evidence" value="ECO:0007669"/>
    <property type="project" value="InterPro"/>
</dbReference>
<dbReference type="EMBL" id="JAAGWD010000001">
    <property type="protein sequence ID" value="NEM96126.1"/>
    <property type="molecule type" value="Genomic_DNA"/>
</dbReference>
<dbReference type="Proteomes" id="UP000474777">
    <property type="component" value="Unassembled WGS sequence"/>
</dbReference>
<evidence type="ECO:0000259" key="3">
    <source>
        <dbReference type="Pfam" id="PF19313"/>
    </source>
</evidence>
<dbReference type="GO" id="GO:0004553">
    <property type="term" value="F:hydrolase activity, hydrolyzing O-glycosyl compounds"/>
    <property type="evidence" value="ECO:0007669"/>
    <property type="project" value="InterPro"/>
</dbReference>
<feature type="chain" id="PRO_5025456242" evidence="1">
    <location>
        <begin position="26"/>
        <end position="848"/>
    </location>
</feature>
<accession>A0A6B3LPP1</accession>
<feature type="domain" description="Carbohydrate-binding" evidence="2">
    <location>
        <begin position="53"/>
        <end position="229"/>
    </location>
</feature>
<keyword evidence="5" id="KW-1185">Reference proteome</keyword>
<dbReference type="Pfam" id="PF19313">
    <property type="entry name" value="DUF5916"/>
    <property type="match status" value="1"/>
</dbReference>
<dbReference type="AlphaFoldDB" id="A0A6B3LPP1"/>
<feature type="domain" description="DUF5916" evidence="3">
    <location>
        <begin position="243"/>
        <end position="843"/>
    </location>
</feature>
<dbReference type="RefSeq" id="WP_163910819.1">
    <property type="nucleotide sequence ID" value="NZ_JAAGWD010000001.1"/>
</dbReference>
<dbReference type="CDD" id="cd09618">
    <property type="entry name" value="CBM9_like_2"/>
    <property type="match status" value="1"/>
</dbReference>
<dbReference type="Gene3D" id="2.60.40.1190">
    <property type="match status" value="1"/>
</dbReference>
<dbReference type="GO" id="GO:0016052">
    <property type="term" value="P:carbohydrate catabolic process"/>
    <property type="evidence" value="ECO:0007669"/>
    <property type="project" value="InterPro"/>
</dbReference>
<evidence type="ECO:0000313" key="5">
    <source>
        <dbReference type="Proteomes" id="UP000474777"/>
    </source>
</evidence>
<evidence type="ECO:0000256" key="1">
    <source>
        <dbReference type="SAM" id="SignalP"/>
    </source>
</evidence>
<feature type="signal peptide" evidence="1">
    <location>
        <begin position="1"/>
        <end position="25"/>
    </location>
</feature>
<organism evidence="4 5">
    <name type="scientific">Pontibacter burrus</name>
    <dbReference type="NCBI Taxonomy" id="2704466"/>
    <lineage>
        <taxon>Bacteria</taxon>
        <taxon>Pseudomonadati</taxon>
        <taxon>Bacteroidota</taxon>
        <taxon>Cytophagia</taxon>
        <taxon>Cytophagales</taxon>
        <taxon>Hymenobacteraceae</taxon>
        <taxon>Pontibacter</taxon>
    </lineage>
</organism>
<protein>
    <submittedName>
        <fullName evidence="4">Carbohydrate binding family 9 domain-containing protein</fullName>
    </submittedName>
</protein>
<gene>
    <name evidence="4" type="ORF">GXP69_00340</name>
</gene>
<name>A0A6B3LPP1_9BACT</name>
<evidence type="ECO:0000313" key="4">
    <source>
        <dbReference type="EMBL" id="NEM96126.1"/>
    </source>
</evidence>